<dbReference type="Proteomes" id="UP001519296">
    <property type="component" value="Unassembled WGS sequence"/>
</dbReference>
<name>A0ABS5B3L6_9STRE</name>
<sequence length="206" mass="23908">MTENKFPLVSDGEAMLSDMPQMNLYDELDLISNIKGDYQDRNYLEWEPIAQPHLQQVEGKQAPSLAKREQKSYSELAREEARADLKKKRSASYLTSDVPIKAHSHKLKAPLKLKGANKESQPTAFFQKEQAGEFAKFSKKLRQEDYILADLKPDYRPKEEEQAQAPKVKKNNYDFLRTSQIYNKKEIQSQRERSIAQELNLTRLSD</sequence>
<accession>A0ABS5B3L6</accession>
<reference evidence="1 2" key="1">
    <citation type="submission" date="2018-02" db="EMBL/GenBank/DDBJ databases">
        <title>Draft genome sequence of Streptococcus oricebi CCUG 70868T type strain.</title>
        <authorList>
            <person name="Mendez V."/>
            <person name="Salva-Serra F."/>
            <person name="Jaen-Luchoro D."/>
            <person name="Gonzales-Siles L."/>
            <person name="Karlsson R."/>
            <person name="Engstrom-Jakobsson H."/>
            <person name="Busquets A."/>
            <person name="Gomila M."/>
            <person name="Pineiro-Iglesias B."/>
            <person name="Bennasar-Figueras A."/>
            <person name="Seeger M."/>
            <person name="Moore E."/>
        </authorList>
    </citation>
    <scope>NUCLEOTIDE SEQUENCE [LARGE SCALE GENOMIC DNA]</scope>
    <source>
        <strain evidence="1 2">CCUG 70868</strain>
    </source>
</reference>
<dbReference type="EMBL" id="PRDG01000003">
    <property type="protein sequence ID" value="MBP2623427.1"/>
    <property type="molecule type" value="Genomic_DNA"/>
</dbReference>
<organism evidence="1 2">
    <name type="scientific">Streptococcus oricebi</name>
    <dbReference type="NCBI Taxonomy" id="1547447"/>
    <lineage>
        <taxon>Bacteria</taxon>
        <taxon>Bacillati</taxon>
        <taxon>Bacillota</taxon>
        <taxon>Bacilli</taxon>
        <taxon>Lactobacillales</taxon>
        <taxon>Streptococcaceae</taxon>
        <taxon>Streptococcus</taxon>
    </lineage>
</organism>
<keyword evidence="2" id="KW-1185">Reference proteome</keyword>
<proteinExistence type="predicted"/>
<comment type="caution">
    <text evidence="1">The sequence shown here is derived from an EMBL/GenBank/DDBJ whole genome shotgun (WGS) entry which is preliminary data.</text>
</comment>
<evidence type="ECO:0000313" key="1">
    <source>
        <dbReference type="EMBL" id="MBP2623427.1"/>
    </source>
</evidence>
<evidence type="ECO:0000313" key="2">
    <source>
        <dbReference type="Proteomes" id="UP001519296"/>
    </source>
</evidence>
<protein>
    <submittedName>
        <fullName evidence="1">Cystathionine gamma-synthase</fullName>
    </submittedName>
</protein>
<dbReference type="RefSeq" id="WP_209627925.1">
    <property type="nucleotide sequence ID" value="NZ_PRDG01000003.1"/>
</dbReference>
<gene>
    <name evidence="1" type="ORF">C4K46_05670</name>
</gene>